<evidence type="ECO:0000313" key="2">
    <source>
        <dbReference type="EMBL" id="ERN42573.1"/>
    </source>
</evidence>
<evidence type="ECO:0000256" key="1">
    <source>
        <dbReference type="SAM" id="SignalP"/>
    </source>
</evidence>
<proteinExistence type="predicted"/>
<gene>
    <name evidence="2" type="ORF">KR51_00007310</name>
</gene>
<feature type="chain" id="PRO_5004659091" evidence="1">
    <location>
        <begin position="25"/>
        <end position="321"/>
    </location>
</feature>
<reference evidence="2 3" key="1">
    <citation type="submission" date="2013-05" db="EMBL/GenBank/DDBJ databases">
        <title>Draft genome sequence of Rubidibacter lacunae KORDI 51-2.</title>
        <authorList>
            <person name="Choi D.H."/>
            <person name="Noh J.H."/>
            <person name="Kwon K.-K."/>
            <person name="Lee J.-H."/>
            <person name="Ryu J.-Y."/>
        </authorList>
    </citation>
    <scope>NUCLEOTIDE SEQUENCE [LARGE SCALE GENOMIC DNA]</scope>
    <source>
        <strain evidence="2 3">KORDI 51-2</strain>
    </source>
</reference>
<dbReference type="InterPro" id="IPR011852">
    <property type="entry name" value="TRAP_TAXI"/>
</dbReference>
<dbReference type="OrthoDB" id="252197at2"/>
<keyword evidence="1" id="KW-0732">Signal</keyword>
<dbReference type="Pfam" id="PF16868">
    <property type="entry name" value="NMT1_3"/>
    <property type="match status" value="1"/>
</dbReference>
<dbReference type="Gene3D" id="3.40.190.10">
    <property type="entry name" value="Periplasmic binding protein-like II"/>
    <property type="match status" value="2"/>
</dbReference>
<dbReference type="EMBL" id="ASSJ01000016">
    <property type="protein sequence ID" value="ERN42573.1"/>
    <property type="molecule type" value="Genomic_DNA"/>
</dbReference>
<dbReference type="PATRIC" id="fig|582515.4.peg.809"/>
<evidence type="ECO:0000313" key="3">
    <source>
        <dbReference type="Proteomes" id="UP000016960"/>
    </source>
</evidence>
<feature type="signal peptide" evidence="1">
    <location>
        <begin position="1"/>
        <end position="24"/>
    </location>
</feature>
<accession>U5DDJ2</accession>
<sequence>MNSNKKALWLFACGLALSAMSAVAVRAQSLYTIGTGGVTGVYYPVGGATSRIVNEADVGIRLTVESTGGSVFNVKAIAAEQLDLAVAQSDVVYQAFNGEAAFEGAAVEKLRSVMGLHPEPLHLVCRADAGVNSFRDIEGKRINIGNPGSGQLNIVRAMLAAYGMEESDFTAQYLKAAEAPDLLRDGRGDCFFYAVGIGAAAIRDISANTNVKIVPLKDSVLDGLIEQSPYFAYATLPAGTYTGQDTELTLFGVKALFVTSTDLSDDVVYKIVKSVLDNFDNFQATHPALANLTPQAALQGLGAPLHPGAARAYREAGFAVE</sequence>
<dbReference type="NCBIfam" id="TIGR02122">
    <property type="entry name" value="TRAP_TAXI"/>
    <property type="match status" value="1"/>
</dbReference>
<name>U5DDJ2_9CHRO</name>
<comment type="caution">
    <text evidence="2">The sequence shown here is derived from an EMBL/GenBank/DDBJ whole genome shotgun (WGS) entry which is preliminary data.</text>
</comment>
<dbReference type="eggNOG" id="COG2358">
    <property type="taxonomic scope" value="Bacteria"/>
</dbReference>
<dbReference type="AlphaFoldDB" id="U5DDJ2"/>
<keyword evidence="3" id="KW-1185">Reference proteome</keyword>
<dbReference type="SUPFAM" id="SSF53850">
    <property type="entry name" value="Periplasmic binding protein-like II"/>
    <property type="match status" value="1"/>
</dbReference>
<dbReference type="PANTHER" id="PTHR42941">
    <property type="entry name" value="SLL1037 PROTEIN"/>
    <property type="match status" value="1"/>
</dbReference>
<keyword evidence="2" id="KW-0675">Receptor</keyword>
<dbReference type="InParanoid" id="U5DDJ2"/>
<protein>
    <submittedName>
        <fullName evidence="2">TRAP transporter solute receptor, TAXI family</fullName>
    </submittedName>
</protein>
<dbReference type="STRING" id="582515.KR51_00007310"/>
<dbReference type="RefSeq" id="WP_022604802.1">
    <property type="nucleotide sequence ID" value="NZ_ASSJ01000016.1"/>
</dbReference>
<dbReference type="PANTHER" id="PTHR42941:SF1">
    <property type="entry name" value="SLL1037 PROTEIN"/>
    <property type="match status" value="1"/>
</dbReference>
<dbReference type="Proteomes" id="UP000016960">
    <property type="component" value="Unassembled WGS sequence"/>
</dbReference>
<organism evidence="2 3">
    <name type="scientific">Rubidibacter lacunae KORDI 51-2</name>
    <dbReference type="NCBI Taxonomy" id="582515"/>
    <lineage>
        <taxon>Bacteria</taxon>
        <taxon>Bacillati</taxon>
        <taxon>Cyanobacteriota</taxon>
        <taxon>Cyanophyceae</taxon>
        <taxon>Oscillatoriophycideae</taxon>
        <taxon>Chroococcales</taxon>
        <taxon>Aphanothecaceae</taxon>
        <taxon>Rubidibacter</taxon>
    </lineage>
</organism>